<dbReference type="GO" id="GO:0005861">
    <property type="term" value="C:troponin complex"/>
    <property type="evidence" value="ECO:0007669"/>
    <property type="project" value="InterPro"/>
</dbReference>
<dbReference type="GO" id="GO:0060048">
    <property type="term" value="P:cardiac muscle contraction"/>
    <property type="evidence" value="ECO:0007669"/>
    <property type="project" value="TreeGrafter"/>
</dbReference>
<dbReference type="Bgee" id="ENSACLG00000002341">
    <property type="expression patterns" value="Expressed in zone of skin and 3 other cell types or tissues"/>
</dbReference>
<dbReference type="Proteomes" id="UP000265100">
    <property type="component" value="Chromosome 7"/>
</dbReference>
<evidence type="ECO:0000256" key="4">
    <source>
        <dbReference type="ARBA" id="ARBA00023203"/>
    </source>
</evidence>
<reference evidence="5 6" key="1">
    <citation type="submission" date="2018-05" db="EMBL/GenBank/DDBJ databases">
        <authorList>
            <person name="Datahose"/>
        </authorList>
    </citation>
    <scope>NUCLEOTIDE SEQUENCE</scope>
</reference>
<dbReference type="GO" id="GO:0003779">
    <property type="term" value="F:actin binding"/>
    <property type="evidence" value="ECO:0007669"/>
    <property type="project" value="UniProtKB-KW"/>
</dbReference>
<reference evidence="6" key="2">
    <citation type="submission" date="2023-03" db="EMBL/GenBank/DDBJ databases">
        <authorList>
            <consortium name="Wellcome Sanger Institute Data Sharing"/>
        </authorList>
    </citation>
    <scope>NUCLEOTIDE SEQUENCE [LARGE SCALE GENOMIC DNA]</scope>
</reference>
<keyword evidence="6" id="KW-1185">Reference proteome</keyword>
<evidence type="ECO:0000313" key="6">
    <source>
        <dbReference type="Proteomes" id="UP000265100"/>
    </source>
</evidence>
<dbReference type="Pfam" id="PF00992">
    <property type="entry name" value="Troponin"/>
    <property type="match status" value="1"/>
</dbReference>
<evidence type="ECO:0000256" key="1">
    <source>
        <dbReference type="ARBA" id="ARBA00001988"/>
    </source>
</evidence>
<dbReference type="Ensembl" id="ENSACLT00000003628.2">
    <property type="protein sequence ID" value="ENSACLP00000003548.2"/>
    <property type="gene ID" value="ENSACLG00000002341.2"/>
</dbReference>
<comment type="function">
    <text evidence="1">Troponin I is the inhibitory subunit of troponin, the thin filament regulatory complex which confers calcium-sensitivity to striated muscle actomyosin ATPase activity.</text>
</comment>
<dbReference type="InterPro" id="IPR038077">
    <property type="entry name" value="Troponin_sf"/>
</dbReference>
<organism evidence="5 6">
    <name type="scientific">Astatotilapia calliptera</name>
    <name type="common">Eastern happy</name>
    <name type="synonym">Chromis callipterus</name>
    <dbReference type="NCBI Taxonomy" id="8154"/>
    <lineage>
        <taxon>Eukaryota</taxon>
        <taxon>Metazoa</taxon>
        <taxon>Chordata</taxon>
        <taxon>Craniata</taxon>
        <taxon>Vertebrata</taxon>
        <taxon>Euteleostomi</taxon>
        <taxon>Actinopterygii</taxon>
        <taxon>Neopterygii</taxon>
        <taxon>Teleostei</taxon>
        <taxon>Neoteleostei</taxon>
        <taxon>Acanthomorphata</taxon>
        <taxon>Ovalentaria</taxon>
        <taxon>Cichlomorphae</taxon>
        <taxon>Cichliformes</taxon>
        <taxon>Cichlidae</taxon>
        <taxon>African cichlids</taxon>
        <taxon>Pseudocrenilabrinae</taxon>
        <taxon>Haplochromini</taxon>
        <taxon>Astatotilapia</taxon>
    </lineage>
</organism>
<dbReference type="GeneTree" id="ENSGT01030000234588"/>
<comment type="similarity">
    <text evidence="2">Belongs to the troponin I family.</text>
</comment>
<keyword evidence="4" id="KW-0009">Actin-binding</keyword>
<dbReference type="PANTHER" id="PTHR13738">
    <property type="entry name" value="TROPONIN I"/>
    <property type="match status" value="1"/>
</dbReference>
<name>A0A3P8NFS0_ASTCA</name>
<accession>A0A3P8NFS0</accession>
<dbReference type="Gene3D" id="1.20.5.350">
    <property type="match status" value="1"/>
</dbReference>
<dbReference type="SUPFAM" id="SSF90250">
    <property type="entry name" value="Troponin coil-coiled subunits"/>
    <property type="match status" value="1"/>
</dbReference>
<evidence type="ECO:0000313" key="5">
    <source>
        <dbReference type="Ensembl" id="ENSACLP00000003548.2"/>
    </source>
</evidence>
<proteinExistence type="inferred from homology"/>
<dbReference type="PANTHER" id="PTHR13738:SF12">
    <property type="entry name" value="TROPONIN 1-RELATED"/>
    <property type="match status" value="1"/>
</dbReference>
<protein>
    <submittedName>
        <fullName evidence="5">Uncharacterized protein</fullName>
    </submittedName>
</protein>
<sequence>MIPDYFNTVDVQALGRPARDSTVCFSIQRKSKISAARRLALKTKLLKTATVMLEDEKEQKKLKRETTLRERVPPLQLSGLSLQDLQALCKELHQKIDVVDEERYDSEVKVAKNNKEVFHSL</sequence>
<reference evidence="5" key="3">
    <citation type="submission" date="2025-08" db="UniProtKB">
        <authorList>
            <consortium name="Ensembl"/>
        </authorList>
    </citation>
    <scope>IDENTIFICATION</scope>
</reference>
<dbReference type="InterPro" id="IPR050875">
    <property type="entry name" value="Troponin_I"/>
</dbReference>
<dbReference type="AlphaFoldDB" id="A0A3P8NFS0"/>
<reference evidence="5" key="4">
    <citation type="submission" date="2025-09" db="UniProtKB">
        <authorList>
            <consortium name="Ensembl"/>
        </authorList>
    </citation>
    <scope>IDENTIFICATION</scope>
</reference>
<dbReference type="InterPro" id="IPR001978">
    <property type="entry name" value="Troponin"/>
</dbReference>
<evidence type="ECO:0000256" key="2">
    <source>
        <dbReference type="ARBA" id="ARBA00009930"/>
    </source>
</evidence>
<keyword evidence="3" id="KW-0514">Muscle protein</keyword>
<dbReference type="GO" id="GO:0003009">
    <property type="term" value="P:skeletal muscle contraction"/>
    <property type="evidence" value="ECO:0007669"/>
    <property type="project" value="TreeGrafter"/>
</dbReference>
<evidence type="ECO:0000256" key="3">
    <source>
        <dbReference type="ARBA" id="ARBA00023179"/>
    </source>
</evidence>